<comment type="caution">
    <text evidence="2">The sequence shown here is derived from an EMBL/GenBank/DDBJ whole genome shotgun (WGS) entry which is preliminary data.</text>
</comment>
<gene>
    <name evidence="3" type="ORF">FO435_09005</name>
    <name evidence="2" type="ORF">QX99_00861</name>
</gene>
<feature type="transmembrane region" description="Helical" evidence="1">
    <location>
        <begin position="39"/>
        <end position="59"/>
    </location>
</feature>
<reference evidence="2 4" key="1">
    <citation type="journal article" date="2015" name="Microbiology (Mosc.)">
        <title>Genomics of the Weissella cibaria species with an examination of its metabolic traits.</title>
        <authorList>
            <person name="Lynch K.M."/>
            <person name="Lucid A."/>
            <person name="Arendt E.K."/>
            <person name="Sleator R.D."/>
            <person name="Lucey B."/>
            <person name="Coffey A."/>
        </authorList>
    </citation>
    <scope>NUCLEOTIDE SEQUENCE [LARGE SCALE GENOMIC DNA]</scope>
    <source>
        <strain evidence="2 4">MG1</strain>
    </source>
</reference>
<evidence type="ECO:0000256" key="1">
    <source>
        <dbReference type="SAM" id="Phobius"/>
    </source>
</evidence>
<dbReference type="PATRIC" id="fig|137591.25.peg.832"/>
<evidence type="ECO:0000313" key="2">
    <source>
        <dbReference type="EMBL" id="KIU21103.1"/>
    </source>
</evidence>
<dbReference type="AlphaFoldDB" id="A0A0D1JID6"/>
<name>A0A0D1JID6_9LACO</name>
<dbReference type="STRING" id="137591.AO080_04780"/>
<keyword evidence="1" id="KW-0472">Membrane</keyword>
<evidence type="ECO:0000313" key="5">
    <source>
        <dbReference type="Proteomes" id="UP000320012"/>
    </source>
</evidence>
<protein>
    <submittedName>
        <fullName evidence="2">Uncharacterized protein</fullName>
    </submittedName>
</protein>
<dbReference type="Proteomes" id="UP000320012">
    <property type="component" value="Unassembled WGS sequence"/>
</dbReference>
<sequence length="93" mass="10517">MRRIDIVNSLLLMTLLAIAILSLLQSVSLQHSILVDGLLVALISVAVALDAVDWMAEYVHCRSIRLATRRHYLIVVLIVLWLFEAISFSYHCL</sequence>
<keyword evidence="1" id="KW-0812">Transmembrane</keyword>
<reference evidence="3 5" key="2">
    <citation type="submission" date="2019-07" db="EMBL/GenBank/DDBJ databases">
        <title>Genome sequence of Weissella cibaria GK1.</title>
        <authorList>
            <person name="Choi H.-J."/>
        </authorList>
    </citation>
    <scope>NUCLEOTIDE SEQUENCE [LARGE SCALE GENOMIC DNA]</scope>
    <source>
        <strain evidence="3 5">GK1</strain>
    </source>
</reference>
<feature type="transmembrane region" description="Helical" evidence="1">
    <location>
        <begin position="71"/>
        <end position="90"/>
    </location>
</feature>
<dbReference type="Proteomes" id="UP000032287">
    <property type="component" value="Unassembled WGS sequence"/>
</dbReference>
<dbReference type="EMBL" id="VNHC01000002">
    <property type="protein sequence ID" value="TVV28001.1"/>
    <property type="molecule type" value="Genomic_DNA"/>
</dbReference>
<evidence type="ECO:0000313" key="4">
    <source>
        <dbReference type="Proteomes" id="UP000032287"/>
    </source>
</evidence>
<dbReference type="EMBL" id="JWHU01000012">
    <property type="protein sequence ID" value="KIU21103.1"/>
    <property type="molecule type" value="Genomic_DNA"/>
</dbReference>
<keyword evidence="1" id="KW-1133">Transmembrane helix</keyword>
<proteinExistence type="predicted"/>
<keyword evidence="4" id="KW-1185">Reference proteome</keyword>
<organism evidence="2 4">
    <name type="scientific">Weissella cibaria</name>
    <dbReference type="NCBI Taxonomy" id="137591"/>
    <lineage>
        <taxon>Bacteria</taxon>
        <taxon>Bacillati</taxon>
        <taxon>Bacillota</taxon>
        <taxon>Bacilli</taxon>
        <taxon>Lactobacillales</taxon>
        <taxon>Lactobacillaceae</taxon>
        <taxon>Weissella</taxon>
    </lineage>
</organism>
<dbReference type="OrthoDB" id="9959444at2"/>
<dbReference type="RefSeq" id="WP_043707692.1">
    <property type="nucleotide sequence ID" value="NZ_CP012873.1"/>
</dbReference>
<accession>A0A0D1JID6</accession>
<dbReference type="KEGG" id="wcb:AO080_04780"/>
<evidence type="ECO:0000313" key="3">
    <source>
        <dbReference type="EMBL" id="TVV28001.1"/>
    </source>
</evidence>